<evidence type="ECO:0000256" key="1">
    <source>
        <dbReference type="ARBA" id="ARBA00009902"/>
    </source>
</evidence>
<evidence type="ECO:0000256" key="3">
    <source>
        <dbReference type="ARBA" id="ARBA00022801"/>
    </source>
</evidence>
<dbReference type="EC" id="3.2.1.26" evidence="2"/>
<evidence type="ECO:0000259" key="7">
    <source>
        <dbReference type="Pfam" id="PF08244"/>
    </source>
</evidence>
<protein>
    <recommendedName>
        <fullName evidence="2">beta-fructofuranosidase</fullName>
        <ecNumber evidence="2">3.2.1.26</ecNumber>
    </recommendedName>
</protein>
<dbReference type="Gene3D" id="2.115.10.20">
    <property type="entry name" value="Glycosyl hydrolase domain, family 43"/>
    <property type="match status" value="1"/>
</dbReference>
<dbReference type="PANTHER" id="PTHR43101">
    <property type="entry name" value="BETA-FRUCTOSIDASE"/>
    <property type="match status" value="1"/>
</dbReference>
<dbReference type="GO" id="GO:0004564">
    <property type="term" value="F:beta-fructofuranosidase activity"/>
    <property type="evidence" value="ECO:0007669"/>
    <property type="project" value="UniProtKB-EC"/>
</dbReference>
<organism evidence="8 9">
    <name type="scientific">Corynebacterium propinquum</name>
    <dbReference type="NCBI Taxonomy" id="43769"/>
    <lineage>
        <taxon>Bacteria</taxon>
        <taxon>Bacillati</taxon>
        <taxon>Actinomycetota</taxon>
        <taxon>Actinomycetes</taxon>
        <taxon>Mycobacteriales</taxon>
        <taxon>Corynebacteriaceae</taxon>
        <taxon>Corynebacterium</taxon>
    </lineage>
</organism>
<feature type="domain" description="Glycosyl hydrolase family 32 N-terminal" evidence="6">
    <location>
        <begin position="10"/>
        <end position="356"/>
    </location>
</feature>
<evidence type="ECO:0000313" key="9">
    <source>
        <dbReference type="Proteomes" id="UP001226160"/>
    </source>
</evidence>
<gene>
    <name evidence="8" type="ORF">QPX54_03540</name>
</gene>
<name>A0AAP4BSF7_9CORY</name>
<accession>A0AAP4BSF7</accession>
<keyword evidence="3 5" id="KW-0378">Hydrolase</keyword>
<dbReference type="AlphaFoldDB" id="A0AAP4BSF7"/>
<dbReference type="GO" id="GO:0005975">
    <property type="term" value="P:carbohydrate metabolic process"/>
    <property type="evidence" value="ECO:0007669"/>
    <property type="project" value="InterPro"/>
</dbReference>
<dbReference type="SUPFAM" id="SSF49899">
    <property type="entry name" value="Concanavalin A-like lectins/glucanases"/>
    <property type="match status" value="1"/>
</dbReference>
<evidence type="ECO:0000256" key="2">
    <source>
        <dbReference type="ARBA" id="ARBA00012758"/>
    </source>
</evidence>
<evidence type="ECO:0000313" key="8">
    <source>
        <dbReference type="EMBL" id="MDK4325589.1"/>
    </source>
</evidence>
<dbReference type="InterPro" id="IPR013189">
    <property type="entry name" value="Glyco_hydro_32_C"/>
</dbReference>
<dbReference type="Proteomes" id="UP001226160">
    <property type="component" value="Unassembled WGS sequence"/>
</dbReference>
<dbReference type="InterPro" id="IPR013320">
    <property type="entry name" value="ConA-like_dom_sf"/>
</dbReference>
<dbReference type="Pfam" id="PF08244">
    <property type="entry name" value="Glyco_hydro_32C"/>
    <property type="match status" value="1"/>
</dbReference>
<evidence type="ECO:0000259" key="6">
    <source>
        <dbReference type="Pfam" id="PF00251"/>
    </source>
</evidence>
<evidence type="ECO:0000256" key="4">
    <source>
        <dbReference type="ARBA" id="ARBA00023295"/>
    </source>
</evidence>
<reference evidence="8" key="1">
    <citation type="submission" date="2023-05" db="EMBL/GenBank/DDBJ databases">
        <title>Metabolic capabilities are highly conserved among human nasal-associated Corynebacterium species in pangenomic analyses.</title>
        <authorList>
            <person name="Tran T.H."/>
            <person name="Roberts A.Q."/>
            <person name="Escapa I.F."/>
            <person name="Gao W."/>
            <person name="Conlan S."/>
            <person name="Kong H."/>
            <person name="Segre J.A."/>
            <person name="Kelly M.S."/>
            <person name="Lemon K.P."/>
        </authorList>
    </citation>
    <scope>NUCLEOTIDE SEQUENCE</scope>
    <source>
        <strain evidence="8">KPL2654</strain>
    </source>
</reference>
<dbReference type="Pfam" id="PF00251">
    <property type="entry name" value="Glyco_hydro_32N"/>
    <property type="match status" value="1"/>
</dbReference>
<dbReference type="RefSeq" id="WP_082150501.1">
    <property type="nucleotide sequence ID" value="NZ_CP091865.1"/>
</dbReference>
<feature type="domain" description="Glycosyl hydrolase family 32 C-terminal" evidence="7">
    <location>
        <begin position="374"/>
        <end position="477"/>
    </location>
</feature>
<comment type="similarity">
    <text evidence="1 5">Belongs to the glycosyl hydrolase 32 family.</text>
</comment>
<dbReference type="InterPro" id="IPR013148">
    <property type="entry name" value="Glyco_hydro_32_N"/>
</dbReference>
<sequence>MTEIHRPELHITPEHGVLDAPAGVLLDGNDWHVFYQYRPEVPGPARWAHTVSQGDPFSWFECDDVLAPVGGELTVRAGSVVPIDGEGEQDANLYFTSVTSGGTNIQLAKMRELTADCPLSEDRAALNPAVNRVSAVLETQEGFQRFRSPCVVPNWETPVDREAGHAGWLMLALTGDAETPTPVIATSQDGQSWDLQGELEFDGEIGLDLSPEEGQLSTIVAPRILRLRDEVDGEIYDILLLTLERAGVDISGYLVGTLRGTTFHVRSAFRRIDHGHDFTRPRNTNTTKGTTVRGSTINSHNPADYYTEAALFGFINGIGRHDDPTEHPSLVEEGWANALTLPRMISLQDGRLYQTPPAGLPEAITSSERAHAYTVLCEVPSDEDSALTVSLFDADDNETARITHTGHTLSIDRSVGPSDRYRDEAPATAELADGDSDSLTIIVDGSTVEVFADGGCVAMTSRVYFAGGCSRIDAATTGAAQIERDWHRSGHEH</sequence>
<evidence type="ECO:0000256" key="5">
    <source>
        <dbReference type="RuleBase" id="RU362110"/>
    </source>
</evidence>
<proteinExistence type="inferred from homology"/>
<dbReference type="EMBL" id="JASNVP010000003">
    <property type="protein sequence ID" value="MDK4325589.1"/>
    <property type="molecule type" value="Genomic_DNA"/>
</dbReference>
<dbReference type="PANTHER" id="PTHR43101:SF1">
    <property type="entry name" value="BETA-FRUCTOSIDASE"/>
    <property type="match status" value="1"/>
</dbReference>
<dbReference type="InterPro" id="IPR023296">
    <property type="entry name" value="Glyco_hydro_beta-prop_sf"/>
</dbReference>
<dbReference type="InterPro" id="IPR001362">
    <property type="entry name" value="Glyco_hydro_32"/>
</dbReference>
<dbReference type="Gene3D" id="2.60.120.560">
    <property type="entry name" value="Exo-inulinase, domain 1"/>
    <property type="match status" value="1"/>
</dbReference>
<dbReference type="SMART" id="SM00640">
    <property type="entry name" value="Glyco_32"/>
    <property type="match status" value="1"/>
</dbReference>
<comment type="caution">
    <text evidence="8">The sequence shown here is derived from an EMBL/GenBank/DDBJ whole genome shotgun (WGS) entry which is preliminary data.</text>
</comment>
<dbReference type="InterPro" id="IPR051214">
    <property type="entry name" value="GH32_Enzymes"/>
</dbReference>
<keyword evidence="4 5" id="KW-0326">Glycosidase</keyword>
<dbReference type="SUPFAM" id="SSF75005">
    <property type="entry name" value="Arabinanase/levansucrase/invertase"/>
    <property type="match status" value="1"/>
</dbReference>